<comment type="similarity">
    <text evidence="2">Belongs to the CDP-glycerol glycerophosphotransferase family.</text>
</comment>
<dbReference type="SUPFAM" id="SSF53756">
    <property type="entry name" value="UDP-Glycosyltransferase/glycogen phosphorylase"/>
    <property type="match status" value="1"/>
</dbReference>
<dbReference type="Gene3D" id="3.40.50.12580">
    <property type="match status" value="1"/>
</dbReference>
<gene>
    <name evidence="7" type="ORF">QYF49_02850</name>
</gene>
<evidence type="ECO:0000256" key="1">
    <source>
        <dbReference type="ARBA" id="ARBA00004202"/>
    </source>
</evidence>
<proteinExistence type="inferred from homology"/>
<protein>
    <submittedName>
        <fullName evidence="7">CDP-glycerol glycerophosphotransferase family protein</fullName>
    </submittedName>
</protein>
<keyword evidence="6" id="KW-0472">Membrane</keyword>
<comment type="subcellular location">
    <subcellularLocation>
        <location evidence="1">Cell membrane</location>
        <topology evidence="1">Peripheral membrane protein</topology>
    </subcellularLocation>
</comment>
<evidence type="ECO:0000256" key="5">
    <source>
        <dbReference type="ARBA" id="ARBA00022944"/>
    </source>
</evidence>
<evidence type="ECO:0000256" key="2">
    <source>
        <dbReference type="ARBA" id="ARBA00010488"/>
    </source>
</evidence>
<dbReference type="Proteomes" id="UP001168694">
    <property type="component" value="Unassembled WGS sequence"/>
</dbReference>
<accession>A0ABT8E228</accession>
<name>A0ABT8E228_9BACL</name>
<keyword evidence="4" id="KW-0808">Transferase</keyword>
<dbReference type="InterPro" id="IPR051612">
    <property type="entry name" value="Teichoic_Acid_Biosynth"/>
</dbReference>
<evidence type="ECO:0000313" key="7">
    <source>
        <dbReference type="EMBL" id="MDN4071969.1"/>
    </source>
</evidence>
<evidence type="ECO:0000256" key="6">
    <source>
        <dbReference type="ARBA" id="ARBA00023136"/>
    </source>
</evidence>
<keyword evidence="8" id="KW-1185">Reference proteome</keyword>
<evidence type="ECO:0000313" key="8">
    <source>
        <dbReference type="Proteomes" id="UP001168694"/>
    </source>
</evidence>
<dbReference type="Gene3D" id="3.40.50.11820">
    <property type="match status" value="1"/>
</dbReference>
<evidence type="ECO:0000256" key="3">
    <source>
        <dbReference type="ARBA" id="ARBA00022475"/>
    </source>
</evidence>
<reference evidence="7" key="1">
    <citation type="submission" date="2023-06" db="EMBL/GenBank/DDBJ databases">
        <title>Draft Genome Sequences of Representative Paenibacillus Polymyxa, Bacillus cereus, Fictibacillus sp., and Brevibacillus agri Strains Isolated from Amazonian Dark Earth.</title>
        <authorList>
            <person name="Pellegrinetti T.A."/>
            <person name="Cunha I.C.M."/>
            <person name="Chaves M.G."/>
            <person name="Freitas A.S."/>
            <person name="Silva A.V.R."/>
            <person name="Tsai S.M."/>
            <person name="Mendes L.W."/>
        </authorList>
    </citation>
    <scope>NUCLEOTIDE SEQUENCE</scope>
    <source>
        <strain evidence="7">CENA-BCM004</strain>
    </source>
</reference>
<dbReference type="PANTHER" id="PTHR37316:SF3">
    <property type="entry name" value="TEICHOIC ACID GLYCEROL-PHOSPHATE TRANSFERASE"/>
    <property type="match status" value="1"/>
</dbReference>
<keyword evidence="5" id="KW-0777">Teichoic acid biosynthesis</keyword>
<dbReference type="RefSeq" id="WP_290398117.1">
    <property type="nucleotide sequence ID" value="NZ_JAUHLN010000001.1"/>
</dbReference>
<sequence>MKTDSLDLNPFVLDYFSTISQDDLKKNVFPKYPAVFNFIAQSRGFGVPWQYKKAAEANKVDQHLFFFESNLGKQYTGNPRYIYERMIERYPNYTYVWCYSGKEKIPGDPIIVERASSEYYNFLARSRYIINNTTFPLWYHRPETFYFQTWHGTPFKRLHWDILSRPLERRSTPEFYVKSTKWDALLSPNPYSTKIFKSAFRYEGEVVEFGYPSNDIFYDNDRYLNVRQKIREKLGVHNDNVPVYLYAPTWRDGKHLGNSMFEFNLMLDPFKFIEHAPEDAILLIRSHHMSSSDDKITGLAGRVIDVSGWDDAIELMCAADVLITDYSSIVFDWYCSLKPVIYYVPDYDDYVGPLRGSYFDLSERHAGEICYTEEQLLQALPKVIKGVAPDYSEFYKTFCSLHDGHSSDRVIDYLLTRKNV</sequence>
<dbReference type="InterPro" id="IPR007554">
    <property type="entry name" value="Glycerophosphate_synth"/>
</dbReference>
<dbReference type="InterPro" id="IPR043148">
    <property type="entry name" value="TagF_C"/>
</dbReference>
<dbReference type="PANTHER" id="PTHR37316">
    <property type="entry name" value="TEICHOIC ACID GLYCEROL-PHOSPHATE PRIMASE"/>
    <property type="match status" value="1"/>
</dbReference>
<dbReference type="InterPro" id="IPR043149">
    <property type="entry name" value="TagF_N"/>
</dbReference>
<comment type="caution">
    <text evidence="7">The sequence shown here is derived from an EMBL/GenBank/DDBJ whole genome shotgun (WGS) entry which is preliminary data.</text>
</comment>
<dbReference type="Pfam" id="PF04464">
    <property type="entry name" value="Glyphos_transf"/>
    <property type="match status" value="1"/>
</dbReference>
<evidence type="ECO:0000256" key="4">
    <source>
        <dbReference type="ARBA" id="ARBA00022679"/>
    </source>
</evidence>
<keyword evidence="3" id="KW-1003">Cell membrane</keyword>
<organism evidence="7 8">
    <name type="scientific">Fictibacillus terranigra</name>
    <dbReference type="NCBI Taxonomy" id="3058424"/>
    <lineage>
        <taxon>Bacteria</taxon>
        <taxon>Bacillati</taxon>
        <taxon>Bacillota</taxon>
        <taxon>Bacilli</taxon>
        <taxon>Bacillales</taxon>
        <taxon>Fictibacillaceae</taxon>
        <taxon>Fictibacillus</taxon>
    </lineage>
</organism>
<dbReference type="EMBL" id="JAUHLN010000001">
    <property type="protein sequence ID" value="MDN4071969.1"/>
    <property type="molecule type" value="Genomic_DNA"/>
</dbReference>